<gene>
    <name evidence="9" type="primary">rbsK</name>
    <name evidence="11" type="ORF">SAMN05216199_1548</name>
</gene>
<reference evidence="12" key="1">
    <citation type="submission" date="2016-10" db="EMBL/GenBank/DDBJ databases">
        <authorList>
            <person name="Varghese N."/>
            <person name="Submissions S."/>
        </authorList>
    </citation>
    <scope>NUCLEOTIDE SEQUENCE [LARGE SCALE GENOMIC DNA]</scope>
    <source>
        <strain evidence="12">CGMCC 1.6963</strain>
    </source>
</reference>
<dbReference type="UniPathway" id="UPA00916">
    <property type="reaction ID" value="UER00889"/>
</dbReference>
<keyword evidence="7 9" id="KW-0630">Potassium</keyword>
<dbReference type="GO" id="GO:0005829">
    <property type="term" value="C:cytosol"/>
    <property type="evidence" value="ECO:0007669"/>
    <property type="project" value="TreeGrafter"/>
</dbReference>
<feature type="binding site" evidence="9">
    <location>
        <position position="294"/>
    </location>
    <ligand>
        <name>K(+)</name>
        <dbReference type="ChEBI" id="CHEBI:29103"/>
    </ligand>
</feature>
<keyword evidence="1 9" id="KW-0808">Transferase</keyword>
<keyword evidence="8 9" id="KW-0119">Carbohydrate metabolism</keyword>
<evidence type="ECO:0000256" key="6">
    <source>
        <dbReference type="ARBA" id="ARBA00022842"/>
    </source>
</evidence>
<protein>
    <recommendedName>
        <fullName evidence="9">Ribokinase</fullName>
        <shortName evidence="9">RK</shortName>
        <ecNumber evidence="9">2.7.1.15</ecNumber>
    </recommendedName>
</protein>
<feature type="binding site" evidence="9">
    <location>
        <position position="298"/>
    </location>
    <ligand>
        <name>K(+)</name>
        <dbReference type="ChEBI" id="CHEBI:29103"/>
    </ligand>
</feature>
<feature type="binding site" evidence="9">
    <location>
        <position position="253"/>
    </location>
    <ligand>
        <name>K(+)</name>
        <dbReference type="ChEBI" id="CHEBI:29103"/>
    </ligand>
</feature>
<feature type="binding site" evidence="9">
    <location>
        <position position="255"/>
    </location>
    <ligand>
        <name>K(+)</name>
        <dbReference type="ChEBI" id="CHEBI:29103"/>
    </ligand>
</feature>
<evidence type="ECO:0000256" key="8">
    <source>
        <dbReference type="ARBA" id="ARBA00023277"/>
    </source>
</evidence>
<dbReference type="SUPFAM" id="SSF53613">
    <property type="entry name" value="Ribokinase-like"/>
    <property type="match status" value="1"/>
</dbReference>
<comment type="subunit">
    <text evidence="9">Homodimer.</text>
</comment>
<evidence type="ECO:0000259" key="10">
    <source>
        <dbReference type="Pfam" id="PF00294"/>
    </source>
</evidence>
<name>A0A1H9TD93_9MICO</name>
<keyword evidence="5 9" id="KW-0067">ATP-binding</keyword>
<dbReference type="InterPro" id="IPR029056">
    <property type="entry name" value="Ribokinase-like"/>
</dbReference>
<dbReference type="PANTHER" id="PTHR10584:SF166">
    <property type="entry name" value="RIBOKINASE"/>
    <property type="match status" value="1"/>
</dbReference>
<dbReference type="InterPro" id="IPR011877">
    <property type="entry name" value="Ribokinase"/>
</dbReference>
<feature type="binding site" evidence="9">
    <location>
        <position position="289"/>
    </location>
    <ligand>
        <name>K(+)</name>
        <dbReference type="ChEBI" id="CHEBI:29103"/>
    </ligand>
</feature>
<dbReference type="GO" id="GO:0005524">
    <property type="term" value="F:ATP binding"/>
    <property type="evidence" value="ECO:0007669"/>
    <property type="project" value="UniProtKB-UniRule"/>
</dbReference>
<evidence type="ECO:0000313" key="12">
    <source>
        <dbReference type="Proteomes" id="UP000199019"/>
    </source>
</evidence>
<dbReference type="CDD" id="cd01174">
    <property type="entry name" value="ribokinase"/>
    <property type="match status" value="1"/>
</dbReference>
<organism evidence="11 12">
    <name type="scientific">Pedococcus cremeus</name>
    <dbReference type="NCBI Taxonomy" id="587636"/>
    <lineage>
        <taxon>Bacteria</taxon>
        <taxon>Bacillati</taxon>
        <taxon>Actinomycetota</taxon>
        <taxon>Actinomycetes</taxon>
        <taxon>Micrococcales</taxon>
        <taxon>Intrasporangiaceae</taxon>
        <taxon>Pedococcus</taxon>
    </lineage>
</organism>
<feature type="active site" description="Proton acceptor" evidence="9">
    <location>
        <position position="259"/>
    </location>
</feature>
<keyword evidence="12" id="KW-1185">Reference proteome</keyword>
<feature type="binding site" evidence="9">
    <location>
        <begin position="14"/>
        <end position="16"/>
    </location>
    <ligand>
        <name>substrate</name>
    </ligand>
</feature>
<dbReference type="HAMAP" id="MF_01987">
    <property type="entry name" value="Ribokinase"/>
    <property type="match status" value="1"/>
</dbReference>
<dbReference type="PRINTS" id="PR00990">
    <property type="entry name" value="RIBOKINASE"/>
</dbReference>
<dbReference type="Proteomes" id="UP000199019">
    <property type="component" value="Unassembled WGS sequence"/>
</dbReference>
<dbReference type="EMBL" id="FOHB01000002">
    <property type="protein sequence ID" value="SER95007.1"/>
    <property type="molecule type" value="Genomic_DNA"/>
</dbReference>
<proteinExistence type="inferred from homology"/>
<accession>A0A1H9TD93</accession>
<feature type="binding site" evidence="9">
    <location>
        <position position="143"/>
    </location>
    <ligand>
        <name>substrate</name>
    </ligand>
</feature>
<feature type="binding site" evidence="9">
    <location>
        <begin position="42"/>
        <end position="46"/>
    </location>
    <ligand>
        <name>substrate</name>
    </ligand>
</feature>
<dbReference type="GO" id="GO:0046872">
    <property type="term" value="F:metal ion binding"/>
    <property type="evidence" value="ECO:0007669"/>
    <property type="project" value="UniProtKB-KW"/>
</dbReference>
<comment type="subcellular location">
    <subcellularLocation>
        <location evidence="9">Cytoplasm</location>
    </subcellularLocation>
</comment>
<feature type="binding site" evidence="9">
    <location>
        <position position="259"/>
    </location>
    <ligand>
        <name>substrate</name>
    </ligand>
</feature>
<comment type="catalytic activity">
    <reaction evidence="9">
        <text>D-ribose + ATP = D-ribose 5-phosphate + ADP + H(+)</text>
        <dbReference type="Rhea" id="RHEA:13697"/>
        <dbReference type="ChEBI" id="CHEBI:15378"/>
        <dbReference type="ChEBI" id="CHEBI:30616"/>
        <dbReference type="ChEBI" id="CHEBI:47013"/>
        <dbReference type="ChEBI" id="CHEBI:78346"/>
        <dbReference type="ChEBI" id="CHEBI:456216"/>
        <dbReference type="EC" id="2.7.1.15"/>
    </reaction>
</comment>
<keyword evidence="3 9" id="KW-0547">Nucleotide-binding</keyword>
<evidence type="ECO:0000256" key="5">
    <source>
        <dbReference type="ARBA" id="ARBA00022840"/>
    </source>
</evidence>
<comment type="function">
    <text evidence="9">Catalyzes the phosphorylation of ribose at O-5 in a reaction requiring ATP and magnesium. The resulting D-ribose-5-phosphate can then be used either for sythesis of nucleotides, histidine, and tryptophan, or as a component of the pentose phosphate pathway.</text>
</comment>
<dbReference type="EC" id="2.7.1.15" evidence="9"/>
<keyword evidence="4 9" id="KW-0418">Kinase</keyword>
<keyword evidence="2 9" id="KW-0479">Metal-binding</keyword>
<feature type="binding site" evidence="9">
    <location>
        <position position="187"/>
    </location>
    <ligand>
        <name>ATP</name>
        <dbReference type="ChEBI" id="CHEBI:30616"/>
    </ligand>
</feature>
<dbReference type="AlphaFoldDB" id="A0A1H9TD93"/>
<dbReference type="RefSeq" id="WP_091756891.1">
    <property type="nucleotide sequence ID" value="NZ_FOHB01000002.1"/>
</dbReference>
<evidence type="ECO:0000313" key="11">
    <source>
        <dbReference type="EMBL" id="SER95007.1"/>
    </source>
</evidence>
<feature type="binding site" evidence="9">
    <location>
        <begin position="258"/>
        <end position="259"/>
    </location>
    <ligand>
        <name>ATP</name>
        <dbReference type="ChEBI" id="CHEBI:30616"/>
    </ligand>
</feature>
<feature type="binding site" evidence="9">
    <location>
        <begin position="222"/>
        <end position="227"/>
    </location>
    <ligand>
        <name>ATP</name>
        <dbReference type="ChEBI" id="CHEBI:30616"/>
    </ligand>
</feature>
<dbReference type="STRING" id="587636.SAMN05216199_1548"/>
<evidence type="ECO:0000256" key="9">
    <source>
        <dbReference type="HAMAP-Rule" id="MF_01987"/>
    </source>
</evidence>
<dbReference type="PANTHER" id="PTHR10584">
    <property type="entry name" value="SUGAR KINASE"/>
    <property type="match status" value="1"/>
</dbReference>
<evidence type="ECO:0000256" key="7">
    <source>
        <dbReference type="ARBA" id="ARBA00022958"/>
    </source>
</evidence>
<dbReference type="GO" id="GO:0019303">
    <property type="term" value="P:D-ribose catabolic process"/>
    <property type="evidence" value="ECO:0007669"/>
    <property type="project" value="UniProtKB-UniRule"/>
</dbReference>
<feature type="domain" description="Carbohydrate kinase PfkB" evidence="10">
    <location>
        <begin position="7"/>
        <end position="301"/>
    </location>
</feature>
<comment type="activity regulation">
    <text evidence="9">Activated by a monovalent cation that binds near, but not in, the active site. The most likely occupant of the site in vivo is potassium. Ion binding induces a conformational change that may alter substrate affinity.</text>
</comment>
<comment type="cofactor">
    <cofactor evidence="9">
        <name>Mg(2+)</name>
        <dbReference type="ChEBI" id="CHEBI:18420"/>
    </cofactor>
    <text evidence="9">Requires a divalent cation, most likely magnesium in vivo, as an electrophilic catalyst to aid phosphoryl group transfer. It is the chelate of the metal and the nucleotide that is the actual substrate.</text>
</comment>
<keyword evidence="9" id="KW-0963">Cytoplasm</keyword>
<dbReference type="InterPro" id="IPR002139">
    <property type="entry name" value="Ribo/fructo_kinase"/>
</dbReference>
<comment type="pathway">
    <text evidence="9">Carbohydrate metabolism; D-ribose degradation; D-ribose 5-phosphate from beta-D-ribopyranose: step 2/2.</text>
</comment>
<feature type="binding site" evidence="9">
    <location>
        <position position="292"/>
    </location>
    <ligand>
        <name>K(+)</name>
        <dbReference type="ChEBI" id="CHEBI:29103"/>
    </ligand>
</feature>
<evidence type="ECO:0000256" key="1">
    <source>
        <dbReference type="ARBA" id="ARBA00022679"/>
    </source>
</evidence>
<dbReference type="InterPro" id="IPR011611">
    <property type="entry name" value="PfkB_dom"/>
</dbReference>
<dbReference type="OrthoDB" id="9775849at2"/>
<dbReference type="GO" id="GO:0004747">
    <property type="term" value="F:ribokinase activity"/>
    <property type="evidence" value="ECO:0007669"/>
    <property type="project" value="UniProtKB-UniRule"/>
</dbReference>
<sequence length="309" mass="31042">MSPAFAVVVVGSLNADLTITTDRLPSAGETVAGHGFVTRPGGKGANQAVAAARLGSAVSLIGAVGADAYGSMLLEAARCDGIDTDSIVTIADISTGVAVIEVDAHGENSIVVFPGANGRLAPHHVEKEAERIAAAAVVCLCLESPLETIMTAARLGHQAGATVLLNLSPFREVPAQLLADADLLLVNEHEAAQLLGSTDPTIDWGATALGFIARGVGDVVVTLGARGSMVIQGGPENLPLLTPIPAVPTHVVDTTGCGDAFTGSVADSLARGDGLVAAARRAAVVASMAAATKGAQDSYPTVNEVKIHV</sequence>
<comment type="similarity">
    <text evidence="9">Belongs to the carbohydrate kinase PfkB family. Ribokinase subfamily.</text>
</comment>
<comment type="caution">
    <text evidence="9">Lacks conserved residue(s) required for the propagation of feature annotation.</text>
</comment>
<dbReference type="Gene3D" id="3.40.1190.20">
    <property type="match status" value="1"/>
</dbReference>
<evidence type="ECO:0000256" key="3">
    <source>
        <dbReference type="ARBA" id="ARBA00022741"/>
    </source>
</evidence>
<keyword evidence="6 9" id="KW-0460">Magnesium</keyword>
<dbReference type="Pfam" id="PF00294">
    <property type="entry name" value="PfkB"/>
    <property type="match status" value="1"/>
</dbReference>
<evidence type="ECO:0000256" key="2">
    <source>
        <dbReference type="ARBA" id="ARBA00022723"/>
    </source>
</evidence>
<evidence type="ECO:0000256" key="4">
    <source>
        <dbReference type="ARBA" id="ARBA00022777"/>
    </source>
</evidence>